<evidence type="ECO:0000313" key="2">
    <source>
        <dbReference type="EMBL" id="KAK0724041.1"/>
    </source>
</evidence>
<dbReference type="Pfam" id="PF24809">
    <property type="entry name" value="DUF7708"/>
    <property type="match status" value="1"/>
</dbReference>
<dbReference type="EMBL" id="JAUKUA010000002">
    <property type="protein sequence ID" value="KAK0724041.1"/>
    <property type="molecule type" value="Genomic_DNA"/>
</dbReference>
<proteinExistence type="predicted"/>
<evidence type="ECO:0000313" key="3">
    <source>
        <dbReference type="Proteomes" id="UP001172102"/>
    </source>
</evidence>
<name>A0AA40E4V3_9PEZI</name>
<organism evidence="2 3">
    <name type="scientific">Lasiosphaeris hirsuta</name>
    <dbReference type="NCBI Taxonomy" id="260670"/>
    <lineage>
        <taxon>Eukaryota</taxon>
        <taxon>Fungi</taxon>
        <taxon>Dikarya</taxon>
        <taxon>Ascomycota</taxon>
        <taxon>Pezizomycotina</taxon>
        <taxon>Sordariomycetes</taxon>
        <taxon>Sordariomycetidae</taxon>
        <taxon>Sordariales</taxon>
        <taxon>Lasiosphaeriaceae</taxon>
        <taxon>Lasiosphaeris</taxon>
    </lineage>
</organism>
<dbReference type="InterPro" id="IPR056125">
    <property type="entry name" value="DUF7708"/>
</dbReference>
<gene>
    <name evidence="2" type="ORF">B0H67DRAFT_482926</name>
</gene>
<reference evidence="2" key="1">
    <citation type="submission" date="2023-06" db="EMBL/GenBank/DDBJ databases">
        <title>Genome-scale phylogeny and comparative genomics of the fungal order Sordariales.</title>
        <authorList>
            <consortium name="Lawrence Berkeley National Laboratory"/>
            <person name="Hensen N."/>
            <person name="Bonometti L."/>
            <person name="Westerberg I."/>
            <person name="Brannstrom I.O."/>
            <person name="Guillou S."/>
            <person name="Cros-Aarteil S."/>
            <person name="Calhoun S."/>
            <person name="Haridas S."/>
            <person name="Kuo A."/>
            <person name="Mondo S."/>
            <person name="Pangilinan J."/>
            <person name="Riley R."/>
            <person name="Labutti K."/>
            <person name="Andreopoulos B."/>
            <person name="Lipzen A."/>
            <person name="Chen C."/>
            <person name="Yanf M."/>
            <person name="Daum C."/>
            <person name="Ng V."/>
            <person name="Clum A."/>
            <person name="Steindorff A."/>
            <person name="Ohm R."/>
            <person name="Martin F."/>
            <person name="Silar P."/>
            <person name="Natvig D."/>
            <person name="Lalanne C."/>
            <person name="Gautier V."/>
            <person name="Ament-Velasquez S.L."/>
            <person name="Kruys A."/>
            <person name="Hutchinson M.I."/>
            <person name="Powell A.J."/>
            <person name="Barry K."/>
            <person name="Miller A.N."/>
            <person name="Grigoriev I.V."/>
            <person name="Debuchy R."/>
            <person name="Gladieux P."/>
            <person name="Thoren M.H."/>
            <person name="Johannesson H."/>
        </authorList>
    </citation>
    <scope>NUCLEOTIDE SEQUENCE</scope>
    <source>
        <strain evidence="2">SMH4607-1</strain>
    </source>
</reference>
<feature type="domain" description="DUF7708" evidence="1">
    <location>
        <begin position="68"/>
        <end position="213"/>
    </location>
</feature>
<dbReference type="Proteomes" id="UP001172102">
    <property type="component" value="Unassembled WGS sequence"/>
</dbReference>
<dbReference type="AlphaFoldDB" id="A0AA40E4V3"/>
<accession>A0AA40E4V3</accession>
<sequence length="467" mass="52823">MSIISTQFLQSAYDDAVRKFGNDLTSDAKKVAFVNSTAHLVDVQTIVNKALESYDGTSGNRPHQTAKKWVRKVANSIEFYGKVLYVISQHHPEYVALGWGAMKFFLRAITNHENITNTLANALSDIGDMLPRVELASTLYPTARMKSAISNLYAYLLRFFIRARDWYEEGTWKRIVHSITRPAELRYADLLAQIGQISKRISLLSRSAEQAETRAIHQKIDSIQAMAQTTSQSTDAMRATIYELQATVVYLQFSQIMSSISQVSIWEPMKTYRYLRSLQRRRGTQSSQFSTNQFWTSPKLQAWSTSAASSLIIIKGNVQSRFKLRDFCVDVSTQLQSTGVPFLFAMRNPAGLQTSANISMVDLLKYLSHQALQLRRSHNDVQTTERKMALDCARFRTPVSEKDWFQILESILAGIAGSLYIIVELEILDRLLAPPESGFSLLAGFVDFFASLSQRGLSNRIKVMFVT</sequence>
<keyword evidence="3" id="KW-1185">Reference proteome</keyword>
<protein>
    <recommendedName>
        <fullName evidence="1">DUF7708 domain-containing protein</fullName>
    </recommendedName>
</protein>
<comment type="caution">
    <text evidence="2">The sequence shown here is derived from an EMBL/GenBank/DDBJ whole genome shotgun (WGS) entry which is preliminary data.</text>
</comment>
<evidence type="ECO:0000259" key="1">
    <source>
        <dbReference type="Pfam" id="PF24809"/>
    </source>
</evidence>